<dbReference type="InterPro" id="IPR024425">
    <property type="entry name" value="LiaF-like_C"/>
</dbReference>
<keyword evidence="5" id="KW-1185">Reference proteome</keyword>
<accession>A0A3S9HDD5</accession>
<sequence>MRNKNFKLFLLLEALLLLLTIFLLIKNWDLLFVLLAGAFLVKIGLHKNKKNSILFWVGWFMITFTLLSVFSVWFMIILFLAYLIMNGDQLFSDLNLGSLVEFPWKKKHYVGVEVEEPENHSGKRKKQKWIGNSTTGTSIFEWNDINLSVFMGDTIIDLGNTLLPNGENIILVRKGFGQTRIIVPAGVGVSLQQSAIQGSVIFNHEYYPLSNETFTIYSKDYATATRRVKIVSNTLFGDFEVIYL</sequence>
<reference evidence="5" key="1">
    <citation type="submission" date="2018-12" db="EMBL/GenBank/DDBJ databases">
        <title>Complete genome sequencing of Jeotgalibaca sp. H21T32.</title>
        <authorList>
            <person name="Bae J.-W."/>
            <person name="Lee S.-Y."/>
        </authorList>
    </citation>
    <scope>NUCLEOTIDE SEQUENCE [LARGE SCALE GENOMIC DNA]</scope>
    <source>
        <strain evidence="5">H21T32</strain>
    </source>
</reference>
<feature type="domain" description="Cell wall-active antibiotics response LiaF-like C-terminal" evidence="2">
    <location>
        <begin position="129"/>
        <end position="241"/>
    </location>
</feature>
<dbReference type="OrthoDB" id="2351415at2"/>
<dbReference type="Pfam" id="PF09922">
    <property type="entry name" value="LiaF-like_C"/>
    <property type="match status" value="1"/>
</dbReference>
<feature type="transmembrane region" description="Helical" evidence="1">
    <location>
        <begin position="7"/>
        <end position="24"/>
    </location>
</feature>
<dbReference type="EMBL" id="CP034465">
    <property type="protein sequence ID" value="AZP05153.1"/>
    <property type="molecule type" value="Genomic_DNA"/>
</dbReference>
<feature type="domain" description="DUF7649" evidence="3">
    <location>
        <begin position="3"/>
        <end position="86"/>
    </location>
</feature>
<dbReference type="AlphaFoldDB" id="A0A3S9HDD5"/>
<feature type="transmembrane region" description="Helical" evidence="1">
    <location>
        <begin position="30"/>
        <end position="46"/>
    </location>
</feature>
<dbReference type="InterPro" id="IPR016975">
    <property type="entry name" value="Cell_wall_LiaF"/>
</dbReference>
<feature type="transmembrane region" description="Helical" evidence="1">
    <location>
        <begin position="53"/>
        <end position="85"/>
    </location>
</feature>
<dbReference type="Pfam" id="PF24661">
    <property type="entry name" value="DUF7649"/>
    <property type="match status" value="1"/>
</dbReference>
<keyword evidence="1" id="KW-1133">Transmembrane helix</keyword>
<dbReference type="RefSeq" id="WP_126111257.1">
    <property type="nucleotide sequence ID" value="NZ_CP034465.1"/>
</dbReference>
<dbReference type="KEGG" id="jeh:EJN90_11175"/>
<dbReference type="InterPro" id="IPR056066">
    <property type="entry name" value="DUF7649"/>
</dbReference>
<gene>
    <name evidence="4" type="ORF">EJN90_11175</name>
</gene>
<protein>
    <submittedName>
        <fullName evidence="4">Uncharacterized protein</fullName>
    </submittedName>
</protein>
<keyword evidence="1" id="KW-0472">Membrane</keyword>
<organism evidence="4 5">
    <name type="scientific">Jeotgalibaca ciconiae</name>
    <dbReference type="NCBI Taxonomy" id="2496265"/>
    <lineage>
        <taxon>Bacteria</taxon>
        <taxon>Bacillati</taxon>
        <taxon>Bacillota</taxon>
        <taxon>Bacilli</taxon>
        <taxon>Lactobacillales</taxon>
        <taxon>Carnobacteriaceae</taxon>
        <taxon>Jeotgalibaca</taxon>
    </lineage>
</organism>
<evidence type="ECO:0000256" key="1">
    <source>
        <dbReference type="SAM" id="Phobius"/>
    </source>
</evidence>
<dbReference type="Proteomes" id="UP000273326">
    <property type="component" value="Chromosome"/>
</dbReference>
<proteinExistence type="predicted"/>
<dbReference type="GO" id="GO:0016020">
    <property type="term" value="C:membrane"/>
    <property type="evidence" value="ECO:0007669"/>
    <property type="project" value="InterPro"/>
</dbReference>
<evidence type="ECO:0000259" key="3">
    <source>
        <dbReference type="Pfam" id="PF24661"/>
    </source>
</evidence>
<keyword evidence="1" id="KW-0812">Transmembrane</keyword>
<evidence type="ECO:0000313" key="4">
    <source>
        <dbReference type="EMBL" id="AZP05153.1"/>
    </source>
</evidence>
<dbReference type="InterPro" id="IPR047793">
    <property type="entry name" value="LiaF_C"/>
</dbReference>
<name>A0A3S9HDD5_9LACT</name>
<dbReference type="PIRSF" id="PIRSF031509">
    <property type="entry name" value="Cell_wall_LiaF/YvqF"/>
    <property type="match status" value="1"/>
</dbReference>
<dbReference type="NCBIfam" id="NF040535">
    <property type="entry name" value="LiaF_C_term"/>
    <property type="match status" value="1"/>
</dbReference>
<evidence type="ECO:0000259" key="2">
    <source>
        <dbReference type="Pfam" id="PF09922"/>
    </source>
</evidence>
<evidence type="ECO:0000313" key="5">
    <source>
        <dbReference type="Proteomes" id="UP000273326"/>
    </source>
</evidence>